<dbReference type="GO" id="GO:0008237">
    <property type="term" value="F:metallopeptidase activity"/>
    <property type="evidence" value="ECO:0007669"/>
    <property type="project" value="UniProtKB-KW"/>
</dbReference>
<sequence length="235" mass="25376">MLAPRRFICSSFLSMLLVALGCGQPAVEQTEPATTHAAASEAEATPLPGARAKVILVPLRSFPDDLLVAVEQALETELAVEVEVHAPVELPEAAYYPPRKRYRADALLDFLDSYAADAGIDPSVKLLGLTEVDISTTSEPHEDWGIFGLGRSPGQSAVVSSKRLSRRPKNREHVRFRLATTSVHEIGHTFGLPHCQEEQAGCVMLDAEGGIENTDANTGKLGPSCAKKLEYLTLF</sequence>
<comment type="caution">
    <text evidence="8">The sequence shown here is derived from an EMBL/GenBank/DDBJ whole genome shotgun (WGS) entry which is preliminary data.</text>
</comment>
<dbReference type="InterPro" id="IPR024079">
    <property type="entry name" value="MetalloPept_cat_dom_sf"/>
</dbReference>
<evidence type="ECO:0000313" key="9">
    <source>
        <dbReference type="Proteomes" id="UP000031599"/>
    </source>
</evidence>
<protein>
    <submittedName>
        <fullName evidence="8">Uncharacterized protein</fullName>
    </submittedName>
</protein>
<keyword evidence="3" id="KW-0479">Metal-binding</keyword>
<keyword evidence="7" id="KW-0732">Signal</keyword>
<dbReference type="PROSITE" id="PS51257">
    <property type="entry name" value="PROKAR_LIPOPROTEIN"/>
    <property type="match status" value="1"/>
</dbReference>
<evidence type="ECO:0000256" key="3">
    <source>
        <dbReference type="ARBA" id="ARBA00022723"/>
    </source>
</evidence>
<evidence type="ECO:0000256" key="2">
    <source>
        <dbReference type="ARBA" id="ARBA00022670"/>
    </source>
</evidence>
<dbReference type="AlphaFoldDB" id="A0A0C1ZGL7"/>
<dbReference type="SUPFAM" id="SSF55486">
    <property type="entry name" value="Metalloproteases ('zincins'), catalytic domain"/>
    <property type="match status" value="1"/>
</dbReference>
<evidence type="ECO:0000256" key="7">
    <source>
        <dbReference type="SAM" id="SignalP"/>
    </source>
</evidence>
<dbReference type="GO" id="GO:0006508">
    <property type="term" value="P:proteolysis"/>
    <property type="evidence" value="ECO:0007669"/>
    <property type="project" value="UniProtKB-KW"/>
</dbReference>
<evidence type="ECO:0000256" key="4">
    <source>
        <dbReference type="ARBA" id="ARBA00022801"/>
    </source>
</evidence>
<comment type="cofactor">
    <cofactor evidence="1">
        <name>Zn(2+)</name>
        <dbReference type="ChEBI" id="CHEBI:29105"/>
    </cofactor>
</comment>
<dbReference type="EMBL" id="JMCC02000032">
    <property type="protein sequence ID" value="KIG16759.1"/>
    <property type="molecule type" value="Genomic_DNA"/>
</dbReference>
<feature type="signal peptide" evidence="7">
    <location>
        <begin position="1"/>
        <end position="28"/>
    </location>
</feature>
<accession>A0A0C1ZGL7</accession>
<dbReference type="Gene3D" id="3.40.390.10">
    <property type="entry name" value="Collagenase (Catalytic Domain)"/>
    <property type="match status" value="1"/>
</dbReference>
<proteinExistence type="predicted"/>
<dbReference type="Proteomes" id="UP000031599">
    <property type="component" value="Unassembled WGS sequence"/>
</dbReference>
<dbReference type="PANTHER" id="PTHR15910:SF1">
    <property type="entry name" value="ARCHAEMETZINCIN-2"/>
    <property type="match status" value="1"/>
</dbReference>
<evidence type="ECO:0000256" key="6">
    <source>
        <dbReference type="ARBA" id="ARBA00023049"/>
    </source>
</evidence>
<evidence type="ECO:0000256" key="5">
    <source>
        <dbReference type="ARBA" id="ARBA00022833"/>
    </source>
</evidence>
<dbReference type="CDD" id="cd11375">
    <property type="entry name" value="Peptidase_M54"/>
    <property type="match status" value="1"/>
</dbReference>
<dbReference type="GO" id="GO:0046872">
    <property type="term" value="F:metal ion binding"/>
    <property type="evidence" value="ECO:0007669"/>
    <property type="project" value="UniProtKB-KW"/>
</dbReference>
<name>A0A0C1ZGL7_9BACT</name>
<keyword evidence="5" id="KW-0862">Zinc</keyword>
<evidence type="ECO:0000256" key="1">
    <source>
        <dbReference type="ARBA" id="ARBA00001947"/>
    </source>
</evidence>
<keyword evidence="4" id="KW-0378">Hydrolase</keyword>
<evidence type="ECO:0000313" key="8">
    <source>
        <dbReference type="EMBL" id="KIG16759.1"/>
    </source>
</evidence>
<feature type="chain" id="PRO_5002144187" evidence="7">
    <location>
        <begin position="29"/>
        <end position="235"/>
    </location>
</feature>
<dbReference type="PANTHER" id="PTHR15910">
    <property type="entry name" value="ARCHAEMETZINCIN"/>
    <property type="match status" value="1"/>
</dbReference>
<dbReference type="InterPro" id="IPR012962">
    <property type="entry name" value="Pept_M54_archaemetzincn"/>
</dbReference>
<keyword evidence="6" id="KW-0482">Metalloprotease</keyword>
<reference evidence="8 9" key="1">
    <citation type="submission" date="2014-12" db="EMBL/GenBank/DDBJ databases">
        <title>Genome assembly of Enhygromyxa salina DSM 15201.</title>
        <authorList>
            <person name="Sharma G."/>
            <person name="Subramanian S."/>
        </authorList>
    </citation>
    <scope>NUCLEOTIDE SEQUENCE [LARGE SCALE GENOMIC DNA]</scope>
    <source>
        <strain evidence="8 9">DSM 15201</strain>
    </source>
</reference>
<dbReference type="Pfam" id="PF07998">
    <property type="entry name" value="Peptidase_M54"/>
    <property type="match status" value="1"/>
</dbReference>
<organism evidence="8 9">
    <name type="scientific">Enhygromyxa salina</name>
    <dbReference type="NCBI Taxonomy" id="215803"/>
    <lineage>
        <taxon>Bacteria</taxon>
        <taxon>Pseudomonadati</taxon>
        <taxon>Myxococcota</taxon>
        <taxon>Polyangia</taxon>
        <taxon>Nannocystales</taxon>
        <taxon>Nannocystaceae</taxon>
        <taxon>Enhygromyxa</taxon>
    </lineage>
</organism>
<gene>
    <name evidence="8" type="ORF">DB30_04103</name>
</gene>
<keyword evidence="2" id="KW-0645">Protease</keyword>